<protein>
    <submittedName>
        <fullName evidence="1">Uncharacterized protein</fullName>
    </submittedName>
</protein>
<reference evidence="1" key="1">
    <citation type="journal article" date="2020" name="mSystems">
        <title>Genome- and Community-Level Interaction Insights into Carbon Utilization and Element Cycling Functions of Hydrothermarchaeota in Hydrothermal Sediment.</title>
        <authorList>
            <person name="Zhou Z."/>
            <person name="Liu Y."/>
            <person name="Xu W."/>
            <person name="Pan J."/>
            <person name="Luo Z.H."/>
            <person name="Li M."/>
        </authorList>
    </citation>
    <scope>NUCLEOTIDE SEQUENCE [LARGE SCALE GENOMIC DNA]</scope>
    <source>
        <strain evidence="1">SpSt-642</strain>
    </source>
</reference>
<sequence>MFNESIYYRLKSLLIIHIIPYPSFIQVFRKSFPTLMDFVNPGFYFEKILRRHAFRSLEELIKTPRATVLVFILVYKG</sequence>
<proteinExistence type="predicted"/>
<name>A0A7C4H9B4_STAMA</name>
<gene>
    <name evidence="1" type="ORF">ENU14_03965</name>
</gene>
<comment type="caution">
    <text evidence="1">The sequence shown here is derived from an EMBL/GenBank/DDBJ whole genome shotgun (WGS) entry which is preliminary data.</text>
</comment>
<organism evidence="1">
    <name type="scientific">Staphylothermus marinus</name>
    <dbReference type="NCBI Taxonomy" id="2280"/>
    <lineage>
        <taxon>Archaea</taxon>
        <taxon>Thermoproteota</taxon>
        <taxon>Thermoprotei</taxon>
        <taxon>Desulfurococcales</taxon>
        <taxon>Desulfurococcaceae</taxon>
        <taxon>Staphylothermus</taxon>
    </lineage>
</organism>
<dbReference type="AlphaFoldDB" id="A0A7C4H9B4"/>
<evidence type="ECO:0000313" key="1">
    <source>
        <dbReference type="EMBL" id="HGM58725.1"/>
    </source>
</evidence>
<dbReference type="EMBL" id="DTBJ01000029">
    <property type="protein sequence ID" value="HGM58725.1"/>
    <property type="molecule type" value="Genomic_DNA"/>
</dbReference>
<accession>A0A7C4H9B4</accession>